<keyword evidence="9" id="KW-1185">Reference proteome</keyword>
<sequence>MPHTFRFAFSLCLLSIASHAQDPLPQWHHLDPAVDKAMGISTDRAYELLRALPNKPTARPLIVAVIDGGIDTAHVDLRRVLWHNPNEIPANGRDDDHNGYADDVYGWNFMGGADGRNVFESQKEETRLYARLKPLYEGKTLATVPAAKQAEFRLYERAKKTYALKRAEAEAAYQKDAQALAEDRARLAALKKGYGVAVLDSAFLHRPPAAADTALARQAAYYYRGMRGRTPNTDSLLNRYIRYNAELKLRLDYAYNLNYRPQPLAGEHPADLTERHYGNNNLQTRLDYHGTGHGTHCAGIIAADRANNLGVRGVAEQVRILSVRCIPDGDERDKDVANAIRYAVDNGASVVSMSFGKYFSPDKSVVDEAIRYANTKGVLLVHAAGNDHLNVDSTLQYPTGRYLNGQTIPNLITVGASARTNDERLVARFSNYGRQAVDVFAPGVDIVSTFPGNEYRPMSGTSMATPAVAGMAAVLKVNFPYLTPADLKRIILASAAPVHTQVLKPGTKQLVDFATLSRTGGIVNLYEAVRLASSQHP</sequence>
<dbReference type="InterPro" id="IPR000209">
    <property type="entry name" value="Peptidase_S8/S53_dom"/>
</dbReference>
<evidence type="ECO:0000256" key="3">
    <source>
        <dbReference type="ARBA" id="ARBA00022801"/>
    </source>
</evidence>
<dbReference type="PROSITE" id="PS00137">
    <property type="entry name" value="SUBTILASE_HIS"/>
    <property type="match status" value="1"/>
</dbReference>
<evidence type="ECO:0000256" key="2">
    <source>
        <dbReference type="ARBA" id="ARBA00022670"/>
    </source>
</evidence>
<evidence type="ECO:0000313" key="8">
    <source>
        <dbReference type="EMBL" id="MBF9220540.1"/>
    </source>
</evidence>
<dbReference type="InterPro" id="IPR023828">
    <property type="entry name" value="Peptidase_S8_Ser-AS"/>
</dbReference>
<dbReference type="InterPro" id="IPR036852">
    <property type="entry name" value="Peptidase_S8/S53_dom_sf"/>
</dbReference>
<feature type="domain" description="Peptidase S8/S53" evidence="7">
    <location>
        <begin position="192"/>
        <end position="500"/>
    </location>
</feature>
<evidence type="ECO:0000256" key="1">
    <source>
        <dbReference type="ARBA" id="ARBA00011073"/>
    </source>
</evidence>
<reference evidence="8 9" key="1">
    <citation type="submission" date="2020-11" db="EMBL/GenBank/DDBJ databases">
        <authorList>
            <person name="Kim M.K."/>
        </authorList>
    </citation>
    <scope>NUCLEOTIDE SEQUENCE [LARGE SCALE GENOMIC DNA]</scope>
    <source>
        <strain evidence="8 9">BT662</strain>
    </source>
</reference>
<comment type="caution">
    <text evidence="8">The sequence shown here is derived from an EMBL/GenBank/DDBJ whole genome shotgun (WGS) entry which is preliminary data.</text>
</comment>
<evidence type="ECO:0000313" key="9">
    <source>
        <dbReference type="Proteomes" id="UP000618931"/>
    </source>
</evidence>
<evidence type="ECO:0000256" key="4">
    <source>
        <dbReference type="ARBA" id="ARBA00022825"/>
    </source>
</evidence>
<feature type="active site" description="Charge relay system" evidence="5">
    <location>
        <position position="293"/>
    </location>
</feature>
<evidence type="ECO:0000256" key="5">
    <source>
        <dbReference type="PROSITE-ProRule" id="PRU01240"/>
    </source>
</evidence>
<dbReference type="PROSITE" id="PS00138">
    <property type="entry name" value="SUBTILASE_SER"/>
    <property type="match status" value="1"/>
</dbReference>
<comment type="similarity">
    <text evidence="1 5">Belongs to the peptidase S8 family.</text>
</comment>
<dbReference type="PRINTS" id="PR00723">
    <property type="entry name" value="SUBTILISIN"/>
</dbReference>
<dbReference type="RefSeq" id="WP_196291988.1">
    <property type="nucleotide sequence ID" value="NZ_JADQDM010000002.1"/>
</dbReference>
<keyword evidence="2 5" id="KW-0645">Protease</keyword>
<evidence type="ECO:0000256" key="6">
    <source>
        <dbReference type="SAM" id="SignalP"/>
    </source>
</evidence>
<dbReference type="Proteomes" id="UP000618931">
    <property type="component" value="Unassembled WGS sequence"/>
</dbReference>
<name>A0ABS0I0R2_9BACT</name>
<feature type="active site" description="Charge relay system" evidence="5">
    <location>
        <position position="462"/>
    </location>
</feature>
<dbReference type="InterPro" id="IPR022398">
    <property type="entry name" value="Peptidase_S8_His-AS"/>
</dbReference>
<dbReference type="EMBL" id="JADQDM010000002">
    <property type="protein sequence ID" value="MBF9220540.1"/>
    <property type="molecule type" value="Genomic_DNA"/>
</dbReference>
<dbReference type="PANTHER" id="PTHR43806:SF11">
    <property type="entry name" value="CEREVISIN-RELATED"/>
    <property type="match status" value="1"/>
</dbReference>
<keyword evidence="4 5" id="KW-0720">Serine protease</keyword>
<feature type="chain" id="PRO_5046776660" evidence="6">
    <location>
        <begin position="21"/>
        <end position="537"/>
    </location>
</feature>
<proteinExistence type="inferred from homology"/>
<keyword evidence="6" id="KW-0732">Signal</keyword>
<dbReference type="PROSITE" id="PS51892">
    <property type="entry name" value="SUBTILASE"/>
    <property type="match status" value="1"/>
</dbReference>
<dbReference type="Pfam" id="PF00082">
    <property type="entry name" value="Peptidase_S8"/>
    <property type="match status" value="1"/>
</dbReference>
<feature type="signal peptide" evidence="6">
    <location>
        <begin position="1"/>
        <end position="20"/>
    </location>
</feature>
<evidence type="ECO:0000259" key="7">
    <source>
        <dbReference type="Pfam" id="PF00082"/>
    </source>
</evidence>
<gene>
    <name evidence="8" type="ORF">I2H31_05440</name>
</gene>
<dbReference type="InterPro" id="IPR050131">
    <property type="entry name" value="Peptidase_S8_subtilisin-like"/>
</dbReference>
<dbReference type="SUPFAM" id="SSF52743">
    <property type="entry name" value="Subtilisin-like"/>
    <property type="match status" value="1"/>
</dbReference>
<organism evidence="8 9">
    <name type="scientific">Hymenobacter ruricola</name>
    <dbReference type="NCBI Taxonomy" id="2791023"/>
    <lineage>
        <taxon>Bacteria</taxon>
        <taxon>Pseudomonadati</taxon>
        <taxon>Bacteroidota</taxon>
        <taxon>Cytophagia</taxon>
        <taxon>Cytophagales</taxon>
        <taxon>Hymenobacteraceae</taxon>
        <taxon>Hymenobacter</taxon>
    </lineage>
</organism>
<dbReference type="Gene3D" id="3.40.50.200">
    <property type="entry name" value="Peptidase S8/S53 domain"/>
    <property type="match status" value="2"/>
</dbReference>
<dbReference type="InterPro" id="IPR015500">
    <property type="entry name" value="Peptidase_S8_subtilisin-rel"/>
</dbReference>
<accession>A0ABS0I0R2</accession>
<dbReference type="PANTHER" id="PTHR43806">
    <property type="entry name" value="PEPTIDASE S8"/>
    <property type="match status" value="1"/>
</dbReference>
<protein>
    <submittedName>
        <fullName evidence="8">S8 family serine peptidase</fullName>
    </submittedName>
</protein>
<feature type="active site" description="Charge relay system" evidence="5">
    <location>
        <position position="67"/>
    </location>
</feature>
<keyword evidence="3 5" id="KW-0378">Hydrolase</keyword>